<feature type="region of interest" description="Disordered" evidence="1">
    <location>
        <begin position="1"/>
        <end position="31"/>
    </location>
</feature>
<sequence>MNSGVRCPRRAFRQSSPHSGSSRKRTDSSRTTMVIRSALTGGICRMSPTSTMCTPPNGTHSTCMYRRNRWSSFSHSVLFIMEISSTTSRSSGANCFSLVVCSRRMRKLASVRPLMSPLQNESTASMKRLFPVPPAPPRNMSNWS</sequence>
<dbReference type="EMBL" id="JH159159">
    <property type="protein sequence ID" value="EGZ09746.1"/>
    <property type="molecule type" value="Genomic_DNA"/>
</dbReference>
<dbReference type="KEGG" id="psoj:PHYSODRAFT_456641"/>
<gene>
    <name evidence="2" type="ORF">PHYSODRAFT_456641</name>
</gene>
<keyword evidence="3" id="KW-1185">Reference proteome</keyword>
<evidence type="ECO:0000313" key="3">
    <source>
        <dbReference type="Proteomes" id="UP000002640"/>
    </source>
</evidence>
<evidence type="ECO:0000313" key="2">
    <source>
        <dbReference type="EMBL" id="EGZ09746.1"/>
    </source>
</evidence>
<dbReference type="GeneID" id="20653097"/>
<proteinExistence type="predicted"/>
<reference evidence="2 3" key="1">
    <citation type="journal article" date="2006" name="Science">
        <title>Phytophthora genome sequences uncover evolutionary origins and mechanisms of pathogenesis.</title>
        <authorList>
            <person name="Tyler B.M."/>
            <person name="Tripathy S."/>
            <person name="Zhang X."/>
            <person name="Dehal P."/>
            <person name="Jiang R.H."/>
            <person name="Aerts A."/>
            <person name="Arredondo F.D."/>
            <person name="Baxter L."/>
            <person name="Bensasson D."/>
            <person name="Beynon J.L."/>
            <person name="Chapman J."/>
            <person name="Damasceno C.M."/>
            <person name="Dorrance A.E."/>
            <person name="Dou D."/>
            <person name="Dickerman A.W."/>
            <person name="Dubchak I.L."/>
            <person name="Garbelotto M."/>
            <person name="Gijzen M."/>
            <person name="Gordon S.G."/>
            <person name="Govers F."/>
            <person name="Grunwald N.J."/>
            <person name="Huang W."/>
            <person name="Ivors K.L."/>
            <person name="Jones R.W."/>
            <person name="Kamoun S."/>
            <person name="Krampis K."/>
            <person name="Lamour K.H."/>
            <person name="Lee M.K."/>
            <person name="McDonald W.H."/>
            <person name="Medina M."/>
            <person name="Meijer H.J."/>
            <person name="Nordberg E.K."/>
            <person name="Maclean D.J."/>
            <person name="Ospina-Giraldo M.D."/>
            <person name="Morris P.F."/>
            <person name="Phuntumart V."/>
            <person name="Putnam N.H."/>
            <person name="Rash S."/>
            <person name="Rose J.K."/>
            <person name="Sakihama Y."/>
            <person name="Salamov A.A."/>
            <person name="Savidor A."/>
            <person name="Scheuring C.F."/>
            <person name="Smith B.M."/>
            <person name="Sobral B.W."/>
            <person name="Terry A."/>
            <person name="Torto-Alalibo T.A."/>
            <person name="Win J."/>
            <person name="Xu Z."/>
            <person name="Zhang H."/>
            <person name="Grigoriev I.V."/>
            <person name="Rokhsar D.S."/>
            <person name="Boore J.L."/>
        </authorList>
    </citation>
    <scope>NUCLEOTIDE SEQUENCE [LARGE SCALE GENOMIC DNA]</scope>
    <source>
        <strain evidence="2 3">P6497</strain>
    </source>
</reference>
<dbReference type="InParanoid" id="G5A4Z7"/>
<dbReference type="AlphaFoldDB" id="G5A4Z7"/>
<protein>
    <submittedName>
        <fullName evidence="2">Uncharacterized protein</fullName>
    </submittedName>
</protein>
<dbReference type="RefSeq" id="XP_009534607.1">
    <property type="nucleotide sequence ID" value="XM_009536312.1"/>
</dbReference>
<accession>G5A4Z7</accession>
<evidence type="ECO:0000256" key="1">
    <source>
        <dbReference type="SAM" id="MobiDB-lite"/>
    </source>
</evidence>
<feature type="non-terminal residue" evidence="2">
    <location>
        <position position="144"/>
    </location>
</feature>
<organism evidence="2 3">
    <name type="scientific">Phytophthora sojae (strain P6497)</name>
    <name type="common">Soybean stem and root rot agent</name>
    <name type="synonym">Phytophthora megasperma f. sp. glycines</name>
    <dbReference type="NCBI Taxonomy" id="1094619"/>
    <lineage>
        <taxon>Eukaryota</taxon>
        <taxon>Sar</taxon>
        <taxon>Stramenopiles</taxon>
        <taxon>Oomycota</taxon>
        <taxon>Peronosporomycetes</taxon>
        <taxon>Peronosporales</taxon>
        <taxon>Peronosporaceae</taxon>
        <taxon>Phytophthora</taxon>
    </lineage>
</organism>
<dbReference type="Proteomes" id="UP000002640">
    <property type="component" value="Unassembled WGS sequence"/>
</dbReference>
<name>G5A4Z7_PHYSP</name>